<name>A0A0P0A0C7_9RHOB</name>
<dbReference type="KEGG" id="cmar:IMCC12053_2199"/>
<organism evidence="1 2">
    <name type="scientific">Celeribacter marinus</name>
    <dbReference type="NCBI Taxonomy" id="1397108"/>
    <lineage>
        <taxon>Bacteria</taxon>
        <taxon>Pseudomonadati</taxon>
        <taxon>Pseudomonadota</taxon>
        <taxon>Alphaproteobacteria</taxon>
        <taxon>Rhodobacterales</taxon>
        <taxon>Roseobacteraceae</taxon>
        <taxon>Celeribacter</taxon>
    </lineage>
</organism>
<reference evidence="2" key="1">
    <citation type="submission" date="2015-05" db="EMBL/GenBank/DDBJ databases">
        <authorList>
            <person name="Oh H.-M."/>
            <person name="Yang J.-A."/>
            <person name="Cho J.-C."/>
            <person name="Kang I."/>
        </authorList>
    </citation>
    <scope>NUCLEOTIDE SEQUENCE [LARGE SCALE GENOMIC DNA]</scope>
    <source>
        <strain evidence="2">IMCC 12053</strain>
    </source>
</reference>
<evidence type="ECO:0000313" key="1">
    <source>
        <dbReference type="EMBL" id="ALI56146.1"/>
    </source>
</evidence>
<gene>
    <name evidence="1" type="ORF">IMCC12053_2199</name>
</gene>
<keyword evidence="2" id="KW-1185">Reference proteome</keyword>
<dbReference type="AlphaFoldDB" id="A0A0P0A0C7"/>
<evidence type="ECO:0000313" key="2">
    <source>
        <dbReference type="Proteomes" id="UP000064920"/>
    </source>
</evidence>
<dbReference type="STRING" id="1397108.IMCC12053_2199"/>
<protein>
    <submittedName>
        <fullName evidence="1">Uncharacterized protein</fullName>
    </submittedName>
</protein>
<dbReference type="EMBL" id="CP012023">
    <property type="protein sequence ID" value="ALI56146.1"/>
    <property type="molecule type" value="Genomic_DNA"/>
</dbReference>
<sequence>MGRRFSLMCGVLARLICLAQAAKRVKRDQHIFGTKGRML</sequence>
<proteinExistence type="predicted"/>
<dbReference type="Proteomes" id="UP000064920">
    <property type="component" value="Chromosome"/>
</dbReference>
<accession>A0A0P0A0C7</accession>
<dbReference type="PATRIC" id="fig|1397108.4.peg.2251"/>